<organism evidence="6 7">
    <name type="scientific">Mucilaginibacter angelicae</name>
    <dbReference type="NCBI Taxonomy" id="869718"/>
    <lineage>
        <taxon>Bacteria</taxon>
        <taxon>Pseudomonadati</taxon>
        <taxon>Bacteroidota</taxon>
        <taxon>Sphingobacteriia</taxon>
        <taxon>Sphingobacteriales</taxon>
        <taxon>Sphingobacteriaceae</taxon>
        <taxon>Mucilaginibacter</taxon>
    </lineage>
</organism>
<evidence type="ECO:0000313" key="6">
    <source>
        <dbReference type="EMBL" id="MFC0515989.1"/>
    </source>
</evidence>
<dbReference type="InterPro" id="IPR011075">
    <property type="entry name" value="TetR_C"/>
</dbReference>
<dbReference type="SUPFAM" id="SSF46689">
    <property type="entry name" value="Homeodomain-like"/>
    <property type="match status" value="1"/>
</dbReference>
<comment type="caution">
    <text evidence="6">The sequence shown here is derived from an EMBL/GenBank/DDBJ whole genome shotgun (WGS) entry which is preliminary data.</text>
</comment>
<evidence type="ECO:0000256" key="4">
    <source>
        <dbReference type="PROSITE-ProRule" id="PRU00335"/>
    </source>
</evidence>
<evidence type="ECO:0000259" key="5">
    <source>
        <dbReference type="PROSITE" id="PS50977"/>
    </source>
</evidence>
<dbReference type="Proteomes" id="UP001589828">
    <property type="component" value="Unassembled WGS sequence"/>
</dbReference>
<evidence type="ECO:0000256" key="2">
    <source>
        <dbReference type="ARBA" id="ARBA00023125"/>
    </source>
</evidence>
<dbReference type="RefSeq" id="WP_377023791.1">
    <property type="nucleotide sequence ID" value="NZ_JBHLTS010000023.1"/>
</dbReference>
<keyword evidence="3" id="KW-0804">Transcription</keyword>
<sequence length="200" mass="22218">MMNLGETKADRTRAFIIERASELFNKKGYAGTSLSDVMSVTGLSKGGIYGNFENKEEVALAVFEYNCLQVKKIFDKEVNNALTYHERLMAYAKMYGISKGVLDKGGCPILNTAVEADDTNPLLKKKAAVAIQQWRERLELLIQKGILAGEFKKDAAIKKTALSIMSIVEGGLMIRRATDDPFSVEFILDTVEKIINQIEV</sequence>
<dbReference type="InterPro" id="IPR009057">
    <property type="entry name" value="Homeodomain-like_sf"/>
</dbReference>
<dbReference type="Pfam" id="PF00440">
    <property type="entry name" value="TetR_N"/>
    <property type="match status" value="1"/>
</dbReference>
<name>A0ABV6L990_9SPHI</name>
<proteinExistence type="predicted"/>
<dbReference type="SUPFAM" id="SSF48498">
    <property type="entry name" value="Tetracyclin repressor-like, C-terminal domain"/>
    <property type="match status" value="1"/>
</dbReference>
<dbReference type="Gene3D" id="1.10.357.10">
    <property type="entry name" value="Tetracycline Repressor, domain 2"/>
    <property type="match status" value="1"/>
</dbReference>
<keyword evidence="7" id="KW-1185">Reference proteome</keyword>
<dbReference type="InterPro" id="IPR036271">
    <property type="entry name" value="Tet_transcr_reg_TetR-rel_C_sf"/>
</dbReference>
<evidence type="ECO:0000256" key="1">
    <source>
        <dbReference type="ARBA" id="ARBA00023015"/>
    </source>
</evidence>
<dbReference type="EMBL" id="JBHLTS010000023">
    <property type="protein sequence ID" value="MFC0515989.1"/>
    <property type="molecule type" value="Genomic_DNA"/>
</dbReference>
<dbReference type="PANTHER" id="PTHR47506">
    <property type="entry name" value="TRANSCRIPTIONAL REGULATORY PROTEIN"/>
    <property type="match status" value="1"/>
</dbReference>
<protein>
    <submittedName>
        <fullName evidence="6">TetR/AcrR family transcriptional regulator</fullName>
    </submittedName>
</protein>
<keyword evidence="2 4" id="KW-0238">DNA-binding</keyword>
<dbReference type="PRINTS" id="PR00455">
    <property type="entry name" value="HTHTETR"/>
</dbReference>
<dbReference type="InterPro" id="IPR001647">
    <property type="entry name" value="HTH_TetR"/>
</dbReference>
<dbReference type="PROSITE" id="PS50977">
    <property type="entry name" value="HTH_TETR_2"/>
    <property type="match status" value="1"/>
</dbReference>
<accession>A0ABV6L990</accession>
<keyword evidence="1" id="KW-0805">Transcription regulation</keyword>
<dbReference type="PANTHER" id="PTHR47506:SF3">
    <property type="entry name" value="HTH-TYPE TRANSCRIPTIONAL REGULATOR LMRA"/>
    <property type="match status" value="1"/>
</dbReference>
<evidence type="ECO:0000313" key="7">
    <source>
        <dbReference type="Proteomes" id="UP001589828"/>
    </source>
</evidence>
<evidence type="ECO:0000256" key="3">
    <source>
        <dbReference type="ARBA" id="ARBA00023163"/>
    </source>
</evidence>
<gene>
    <name evidence="6" type="ORF">ACFFGT_17335</name>
</gene>
<feature type="domain" description="HTH tetR-type" evidence="5">
    <location>
        <begin position="10"/>
        <end position="70"/>
    </location>
</feature>
<feature type="DNA-binding region" description="H-T-H motif" evidence="4">
    <location>
        <begin position="33"/>
        <end position="52"/>
    </location>
</feature>
<reference evidence="6 7" key="1">
    <citation type="submission" date="2024-09" db="EMBL/GenBank/DDBJ databases">
        <authorList>
            <person name="Sun Q."/>
            <person name="Mori K."/>
        </authorList>
    </citation>
    <scope>NUCLEOTIDE SEQUENCE [LARGE SCALE GENOMIC DNA]</scope>
    <source>
        <strain evidence="6 7">NCAIM B.02415</strain>
    </source>
</reference>
<dbReference type="Pfam" id="PF16925">
    <property type="entry name" value="TetR_C_13"/>
    <property type="match status" value="1"/>
</dbReference>